<keyword evidence="1" id="KW-0732">Signal</keyword>
<feature type="signal peptide" evidence="1">
    <location>
        <begin position="1"/>
        <end position="19"/>
    </location>
</feature>
<name>A0A2S7ZAY9_9FIRM</name>
<dbReference type="STRING" id="1298594.GCA_001312465_01848"/>
<dbReference type="InterPro" id="IPR024291">
    <property type="entry name" value="DUF3829"/>
</dbReference>
<accession>A0A2S7ZAY9</accession>
<evidence type="ECO:0000256" key="1">
    <source>
        <dbReference type="SAM" id="SignalP"/>
    </source>
</evidence>
<dbReference type="AlphaFoldDB" id="A0A2S7ZAY9"/>
<feature type="chain" id="PRO_5015468460" evidence="1">
    <location>
        <begin position="20"/>
        <end position="296"/>
    </location>
</feature>
<organism evidence="2 3">
    <name type="scientific">Veillonella denticariosi JCM 15641</name>
    <dbReference type="NCBI Taxonomy" id="1298594"/>
    <lineage>
        <taxon>Bacteria</taxon>
        <taxon>Bacillati</taxon>
        <taxon>Bacillota</taxon>
        <taxon>Negativicutes</taxon>
        <taxon>Veillonellales</taxon>
        <taxon>Veillonellaceae</taxon>
        <taxon>Veillonella</taxon>
    </lineage>
</organism>
<dbReference type="PROSITE" id="PS51257">
    <property type="entry name" value="PROKAR_LIPOPROTEIN"/>
    <property type="match status" value="1"/>
</dbReference>
<dbReference type="EMBL" id="PPDB01000003">
    <property type="protein sequence ID" value="PQL20422.1"/>
    <property type="molecule type" value="Genomic_DNA"/>
</dbReference>
<keyword evidence="3" id="KW-1185">Reference proteome</keyword>
<gene>
    <name evidence="2" type="ORF">VEHSUH05_04995</name>
</gene>
<dbReference type="Pfam" id="PF12889">
    <property type="entry name" value="DUF3829"/>
    <property type="match status" value="1"/>
</dbReference>
<reference evidence="2 3" key="1">
    <citation type="submission" date="2018-01" db="EMBL/GenBank/DDBJ databases">
        <title>Draft genome sequences of clinical isolates and type strains of oral Veillonella including Veillonella infantum sp., nov.</title>
        <authorList>
            <person name="Mashima I."/>
            <person name="Liao Y.-C."/>
            <person name="Sabharwal A."/>
            <person name="Haase E.M."/>
            <person name="Nakazawa F."/>
            <person name="Scannapieco F.A."/>
        </authorList>
    </citation>
    <scope>NUCLEOTIDE SEQUENCE [LARGE SCALE GENOMIC DNA]</scope>
    <source>
        <strain evidence="2 3">JCM 15641</strain>
    </source>
</reference>
<comment type="caution">
    <text evidence="2">The sequence shown here is derived from an EMBL/GenBank/DDBJ whole genome shotgun (WGS) entry which is preliminary data.</text>
</comment>
<dbReference type="Proteomes" id="UP000237916">
    <property type="component" value="Unassembled WGS sequence"/>
</dbReference>
<dbReference type="OrthoDB" id="1631225at2"/>
<proteinExistence type="predicted"/>
<protein>
    <submittedName>
        <fullName evidence="2">DUF3829 domain-containing protein</fullName>
    </submittedName>
</protein>
<evidence type="ECO:0000313" key="2">
    <source>
        <dbReference type="EMBL" id="PQL20422.1"/>
    </source>
</evidence>
<evidence type="ECO:0000313" key="3">
    <source>
        <dbReference type="Proteomes" id="UP000237916"/>
    </source>
</evidence>
<sequence>MNPLGKRITVAVLCMSACAAPLFLGGCGLSNVTKQISQGSQKPQQNDVELFNKYIKAIGDFNSRSLTFSYANTPDMEDLKSGKHLTSFSSPDFKRLEEALQEAKNAGVPYDDMNEPLDKVLAVLHDIVPVADELDAYYDAKTYTTDNYAKEQQLGPKYVQLYEQFYAVYPALDDIIHKHNTERQKEHLKEMKDAGQKNGAAVQEVHLRLTDIIDGLESNKPIDANAVNQELQAISDLANTINKSEYDSTKRSLHQTIGAIRTFMSNQDDKNYENMISQYNDFISDMNNLDIHGLDK</sequence>
<dbReference type="RefSeq" id="WP_054674372.1">
    <property type="nucleotide sequence ID" value="NZ_PPDB01000003.1"/>
</dbReference>